<organism evidence="1 2">
    <name type="scientific">Faecalicatena contorta</name>
    <dbReference type="NCBI Taxonomy" id="39482"/>
    <lineage>
        <taxon>Bacteria</taxon>
        <taxon>Bacillati</taxon>
        <taxon>Bacillota</taxon>
        <taxon>Clostridia</taxon>
        <taxon>Lachnospirales</taxon>
        <taxon>Lachnospiraceae</taxon>
        <taxon>Faecalicatena</taxon>
    </lineage>
</organism>
<dbReference type="RefSeq" id="WP_025655649.1">
    <property type="nucleotide sequence ID" value="NZ_BAAACT010000153.1"/>
</dbReference>
<dbReference type="InterPro" id="IPR054227">
    <property type="entry name" value="DUF6951"/>
</dbReference>
<name>A0A174F3E0_9FIRM</name>
<sequence>MTKVLIQPGPCGLDTQVEATSEDGMEVQVKITSGCESINKMTEELGDTWDAYEVCLGKPGTGPLYDYAAEKLPGHASCPAIAGIIKCIEVECKLALPKDASITFV</sequence>
<dbReference type="EMBL" id="CYZU01000018">
    <property type="protein sequence ID" value="CUO43279.1"/>
    <property type="molecule type" value="Genomic_DNA"/>
</dbReference>
<protein>
    <submittedName>
        <fullName evidence="1">Uncharacterized protein</fullName>
    </submittedName>
</protein>
<evidence type="ECO:0000313" key="2">
    <source>
        <dbReference type="Proteomes" id="UP000095544"/>
    </source>
</evidence>
<proteinExistence type="predicted"/>
<reference evidence="1 2" key="1">
    <citation type="submission" date="2015-09" db="EMBL/GenBank/DDBJ databases">
        <authorList>
            <consortium name="Pathogen Informatics"/>
        </authorList>
    </citation>
    <scope>NUCLEOTIDE SEQUENCE [LARGE SCALE GENOMIC DNA]</scope>
    <source>
        <strain evidence="1 2">2789STDY5834876</strain>
    </source>
</reference>
<dbReference type="AlphaFoldDB" id="A0A174F3E0"/>
<dbReference type="GeneID" id="93333679"/>
<dbReference type="STRING" id="39482.ERS852491_02191"/>
<accession>A0A174F3E0</accession>
<dbReference type="Proteomes" id="UP000095544">
    <property type="component" value="Unassembled WGS sequence"/>
</dbReference>
<dbReference type="Pfam" id="PF22263">
    <property type="entry name" value="DUF6951"/>
    <property type="match status" value="1"/>
</dbReference>
<dbReference type="OrthoDB" id="1807880at2"/>
<gene>
    <name evidence="1" type="ORF">ERS852491_02191</name>
</gene>
<evidence type="ECO:0000313" key="1">
    <source>
        <dbReference type="EMBL" id="CUO43279.1"/>
    </source>
</evidence>